<name>A0A0G4H9G3_9ALVE</name>
<accession>A0A0G4H9G3</accession>
<feature type="domain" description="HIT" evidence="4">
    <location>
        <begin position="8"/>
        <end position="117"/>
    </location>
</feature>
<gene>
    <name evidence="5" type="ORF">Cvel_25280</name>
</gene>
<dbReference type="PhylomeDB" id="A0A0G4H9G3"/>
<dbReference type="InterPro" id="IPR036265">
    <property type="entry name" value="HIT-like_sf"/>
</dbReference>
<dbReference type="InterPro" id="IPR019808">
    <property type="entry name" value="Histidine_triad_CS"/>
</dbReference>
<dbReference type="Gene3D" id="3.30.428.10">
    <property type="entry name" value="HIT-like"/>
    <property type="match status" value="1"/>
</dbReference>
<sequence>MSGDEDTIFGKIVRGEIPCSKVYEDDKCLAFNDISPQAPRHILVIPKDKAGLSQLSKADESHKEILGHLMWAVSEIARKENLGDYRLVVNDGAGAGQTVFHLHVHILAGRPLSWPPG</sequence>
<dbReference type="InterPro" id="IPR011146">
    <property type="entry name" value="HIT-like"/>
</dbReference>
<dbReference type="Pfam" id="PF01230">
    <property type="entry name" value="HIT"/>
    <property type="match status" value="1"/>
</dbReference>
<evidence type="ECO:0000256" key="1">
    <source>
        <dbReference type="PIRSR" id="PIRSR601310-1"/>
    </source>
</evidence>
<evidence type="ECO:0000256" key="2">
    <source>
        <dbReference type="PIRSR" id="PIRSR601310-3"/>
    </source>
</evidence>
<dbReference type="PANTHER" id="PTHR23089">
    <property type="entry name" value="HISTIDINE TRIAD HIT PROTEIN"/>
    <property type="match status" value="1"/>
</dbReference>
<feature type="short sequence motif" description="Histidine triad motif" evidence="2 3">
    <location>
        <begin position="101"/>
        <end position="105"/>
    </location>
</feature>
<dbReference type="PROSITE" id="PS00892">
    <property type="entry name" value="HIT_1"/>
    <property type="match status" value="1"/>
</dbReference>
<dbReference type="AlphaFoldDB" id="A0A0G4H9G3"/>
<evidence type="ECO:0000259" key="4">
    <source>
        <dbReference type="PROSITE" id="PS51084"/>
    </source>
</evidence>
<reference evidence="5" key="1">
    <citation type="submission" date="2014-11" db="EMBL/GenBank/DDBJ databases">
        <authorList>
            <person name="Otto D Thomas"/>
            <person name="Naeem Raeece"/>
        </authorList>
    </citation>
    <scope>NUCLEOTIDE SEQUENCE</scope>
</reference>
<dbReference type="EMBL" id="CDMZ01002027">
    <property type="protein sequence ID" value="CEM40384.1"/>
    <property type="molecule type" value="Genomic_DNA"/>
</dbReference>
<dbReference type="VEuPathDB" id="CryptoDB:Cvel_25280"/>
<organism evidence="5">
    <name type="scientific">Chromera velia CCMP2878</name>
    <dbReference type="NCBI Taxonomy" id="1169474"/>
    <lineage>
        <taxon>Eukaryota</taxon>
        <taxon>Sar</taxon>
        <taxon>Alveolata</taxon>
        <taxon>Colpodellida</taxon>
        <taxon>Chromeraceae</taxon>
        <taxon>Chromera</taxon>
    </lineage>
</organism>
<evidence type="ECO:0000313" key="5">
    <source>
        <dbReference type="EMBL" id="CEM40384.1"/>
    </source>
</evidence>
<dbReference type="CDD" id="cd01276">
    <property type="entry name" value="PKCI_related"/>
    <property type="match status" value="1"/>
</dbReference>
<dbReference type="InterPro" id="IPR001310">
    <property type="entry name" value="Histidine_triad_HIT"/>
</dbReference>
<dbReference type="PRINTS" id="PR00332">
    <property type="entry name" value="HISTRIAD"/>
</dbReference>
<dbReference type="SUPFAM" id="SSF54197">
    <property type="entry name" value="HIT-like"/>
    <property type="match status" value="1"/>
</dbReference>
<evidence type="ECO:0000256" key="3">
    <source>
        <dbReference type="PROSITE-ProRule" id="PRU00464"/>
    </source>
</evidence>
<dbReference type="PROSITE" id="PS51084">
    <property type="entry name" value="HIT_2"/>
    <property type="match status" value="1"/>
</dbReference>
<protein>
    <recommendedName>
        <fullName evidence="4">HIT domain-containing protein</fullName>
    </recommendedName>
</protein>
<feature type="active site" description="Tele-AMP-histidine intermediate" evidence="1">
    <location>
        <position position="103"/>
    </location>
</feature>
<dbReference type="FunFam" id="3.30.428.10:FF:000005">
    <property type="entry name" value="Histidine triad nucleotide-binding protein 1"/>
    <property type="match status" value="1"/>
</dbReference>
<proteinExistence type="predicted"/>
<dbReference type="GO" id="GO:0003824">
    <property type="term" value="F:catalytic activity"/>
    <property type="evidence" value="ECO:0007669"/>
    <property type="project" value="InterPro"/>
</dbReference>